<evidence type="ECO:0000313" key="3">
    <source>
        <dbReference type="RefSeq" id="XP_024594465.1"/>
    </source>
</evidence>
<feature type="compositionally biased region" description="Pro residues" evidence="1">
    <location>
        <begin position="123"/>
        <end position="140"/>
    </location>
</feature>
<gene>
    <name evidence="3" type="primary">PSORS1C2</name>
</gene>
<protein>
    <submittedName>
        <fullName evidence="3">Psoriasis susceptibility 1 candidate gene 2 protein</fullName>
    </submittedName>
</protein>
<feature type="region of interest" description="Disordered" evidence="1">
    <location>
        <begin position="121"/>
        <end position="198"/>
    </location>
</feature>
<dbReference type="InterPro" id="IPR029271">
    <property type="entry name" value="SPR1"/>
</dbReference>
<dbReference type="CTD" id="170680"/>
<dbReference type="FunCoup" id="A0A341AVC6">
    <property type="interactions" value="4"/>
</dbReference>
<organism evidence="2 3">
    <name type="scientific">Neophocaena asiaeorientalis asiaeorientalis</name>
    <name type="common">Yangtze finless porpoise</name>
    <name type="synonym">Neophocaena phocaenoides subsp. asiaeorientalis</name>
    <dbReference type="NCBI Taxonomy" id="1706337"/>
    <lineage>
        <taxon>Eukaryota</taxon>
        <taxon>Metazoa</taxon>
        <taxon>Chordata</taxon>
        <taxon>Craniata</taxon>
        <taxon>Vertebrata</taxon>
        <taxon>Euteleostomi</taxon>
        <taxon>Mammalia</taxon>
        <taxon>Eutheria</taxon>
        <taxon>Laurasiatheria</taxon>
        <taxon>Artiodactyla</taxon>
        <taxon>Whippomorpha</taxon>
        <taxon>Cetacea</taxon>
        <taxon>Odontoceti</taxon>
        <taxon>Phocoenidae</taxon>
        <taxon>Neophocaena</taxon>
    </lineage>
</organism>
<name>A0A341AVC6_NEOAA</name>
<dbReference type="AlphaFoldDB" id="A0A341AVC6"/>
<accession>A0A341AVC6</accession>
<evidence type="ECO:0000313" key="2">
    <source>
        <dbReference type="Proteomes" id="UP000252040"/>
    </source>
</evidence>
<dbReference type="GeneID" id="112395465"/>
<proteinExistence type="predicted"/>
<reference evidence="3" key="1">
    <citation type="submission" date="2025-08" db="UniProtKB">
        <authorList>
            <consortium name="RefSeq"/>
        </authorList>
    </citation>
    <scope>IDENTIFICATION</scope>
    <source>
        <tissue evidence="3">Meat</tissue>
    </source>
</reference>
<keyword evidence="2" id="KW-1185">Reference proteome</keyword>
<dbReference type="STRING" id="1706337.A0A341AVC6"/>
<dbReference type="Pfam" id="PF15356">
    <property type="entry name" value="SPR1"/>
    <property type="match status" value="1"/>
</dbReference>
<dbReference type="KEGG" id="nasi:112395465"/>
<sequence>MKQIKHSHVRQESQIQAASCPGGHCGGLDGRVPAPVALTVRWERQTMGKYLHEQMSHFKQHLLGFPSTQTQPTPDFGGQETGKMLNWKLLGILVLCLFCRRHLRQRRPSISLIHRALRGGGPPTLPQAPPIPGDPWPGVPPLFEDLPPLGPSRPWRDLPESGVWPPVPPRTDPPQPPWPDDPWPAGPQPPENPWPTCL</sequence>
<dbReference type="RefSeq" id="XP_024594465.1">
    <property type="nucleotide sequence ID" value="XM_024738697.1"/>
</dbReference>
<dbReference type="PANTHER" id="PTHR31853">
    <property type="entry name" value="PSORIASIS SUSCEPTIBILITY 1 CANDIDATE GENE 2 PROTEIN"/>
    <property type="match status" value="1"/>
</dbReference>
<dbReference type="PANTHER" id="PTHR31853:SF1">
    <property type="entry name" value="PSORIASIS SUSCEPTIBILITY 1 CANDIDATE GENE 2 PROTEIN"/>
    <property type="match status" value="1"/>
</dbReference>
<dbReference type="Proteomes" id="UP000252040">
    <property type="component" value="Unplaced"/>
</dbReference>
<feature type="compositionally biased region" description="Pro residues" evidence="1">
    <location>
        <begin position="165"/>
        <end position="198"/>
    </location>
</feature>
<evidence type="ECO:0000256" key="1">
    <source>
        <dbReference type="SAM" id="MobiDB-lite"/>
    </source>
</evidence>
<dbReference type="InParanoid" id="A0A341AVC6"/>